<evidence type="ECO:0000313" key="2">
    <source>
        <dbReference type="Proteomes" id="UP000683310"/>
    </source>
</evidence>
<protein>
    <submittedName>
        <fullName evidence="1">Uncharacterized protein</fullName>
    </submittedName>
</protein>
<sequence>MSPVFTLGNGVCAGMFSTGGTAFDGPLYQYSEAPGASHSVILRISQGFSPLGNWAAQLLACDVNAIVDWNNADTGQQGSVTRFIPAGQSSTNPAIFPVNTGPGRVHLTIRTDRANIPANLDVVVP</sequence>
<gene>
    <name evidence="1" type="ORF">KHQ06_11630</name>
</gene>
<organism evidence="1 2">
    <name type="scientific">Nocardia tengchongensis</name>
    <dbReference type="NCBI Taxonomy" id="2055889"/>
    <lineage>
        <taxon>Bacteria</taxon>
        <taxon>Bacillati</taxon>
        <taxon>Actinomycetota</taxon>
        <taxon>Actinomycetes</taxon>
        <taxon>Mycobacteriales</taxon>
        <taxon>Nocardiaceae</taxon>
        <taxon>Nocardia</taxon>
    </lineage>
</organism>
<name>A0ABX8D276_9NOCA</name>
<accession>A0ABX8D276</accession>
<dbReference type="Proteomes" id="UP000683310">
    <property type="component" value="Chromosome"/>
</dbReference>
<keyword evidence="2" id="KW-1185">Reference proteome</keyword>
<evidence type="ECO:0000313" key="1">
    <source>
        <dbReference type="EMBL" id="QVI24810.1"/>
    </source>
</evidence>
<dbReference type="EMBL" id="CP074371">
    <property type="protein sequence ID" value="QVI24810.1"/>
    <property type="molecule type" value="Genomic_DNA"/>
</dbReference>
<reference evidence="1 2" key="1">
    <citation type="submission" date="2021-04" db="EMBL/GenBank/DDBJ databases">
        <title>Nocardia tengchongensis.</title>
        <authorList>
            <person name="Zhuang k."/>
            <person name="Ran Y."/>
            <person name="Li W."/>
        </authorList>
    </citation>
    <scope>NUCLEOTIDE SEQUENCE [LARGE SCALE GENOMIC DNA]</scope>
    <source>
        <strain evidence="1 2">CFH S0057</strain>
    </source>
</reference>
<proteinExistence type="predicted"/>